<dbReference type="InterPro" id="IPR041698">
    <property type="entry name" value="Methyltransf_25"/>
</dbReference>
<dbReference type="GO" id="GO:0008168">
    <property type="term" value="F:methyltransferase activity"/>
    <property type="evidence" value="ECO:0007669"/>
    <property type="project" value="UniProtKB-KW"/>
</dbReference>
<evidence type="ECO:0000256" key="2">
    <source>
        <dbReference type="ARBA" id="ARBA00022679"/>
    </source>
</evidence>
<dbReference type="EMBL" id="JBHRSS010000004">
    <property type="protein sequence ID" value="MFC3104307.1"/>
    <property type="molecule type" value="Genomic_DNA"/>
</dbReference>
<reference evidence="5" key="1">
    <citation type="journal article" date="2019" name="Int. J. Syst. Evol. Microbiol.">
        <title>The Global Catalogue of Microorganisms (GCM) 10K type strain sequencing project: providing services to taxonomists for standard genome sequencing and annotation.</title>
        <authorList>
            <consortium name="The Broad Institute Genomics Platform"/>
            <consortium name="The Broad Institute Genome Sequencing Center for Infectious Disease"/>
            <person name="Wu L."/>
            <person name="Ma J."/>
        </authorList>
    </citation>
    <scope>NUCLEOTIDE SEQUENCE [LARGE SCALE GENOMIC DNA]</scope>
    <source>
        <strain evidence="5">KCTC 52640</strain>
    </source>
</reference>
<accession>A0ABV7ERQ9</accession>
<organism evidence="4 5">
    <name type="scientific">Salinisphaera aquimarina</name>
    <dbReference type="NCBI Taxonomy" id="2094031"/>
    <lineage>
        <taxon>Bacteria</taxon>
        <taxon>Pseudomonadati</taxon>
        <taxon>Pseudomonadota</taxon>
        <taxon>Gammaproteobacteria</taxon>
        <taxon>Salinisphaerales</taxon>
        <taxon>Salinisphaeraceae</taxon>
        <taxon>Salinisphaera</taxon>
    </lineage>
</organism>
<dbReference type="InterPro" id="IPR029063">
    <property type="entry name" value="SAM-dependent_MTases_sf"/>
</dbReference>
<evidence type="ECO:0000313" key="4">
    <source>
        <dbReference type="EMBL" id="MFC3104307.1"/>
    </source>
</evidence>
<feature type="domain" description="Methyltransferase" evidence="3">
    <location>
        <begin position="52"/>
        <end position="143"/>
    </location>
</feature>
<dbReference type="Proteomes" id="UP001595462">
    <property type="component" value="Unassembled WGS sequence"/>
</dbReference>
<dbReference type="Gene3D" id="3.40.50.150">
    <property type="entry name" value="Vaccinia Virus protein VP39"/>
    <property type="match status" value="1"/>
</dbReference>
<keyword evidence="5" id="KW-1185">Reference proteome</keyword>
<sequence length="218" mass="24066">MAWDKNEFRKRYNTLARLYDPGLGLYRAVGLRIEAYRQQTVAALQLRPGDTVVDLGCGTGLNFPYLHAAIGESGNIIGVDLTPAMLAKAKHRVHKAGWNNVTLIEADISTFHLPPQANGILATLALATVPDYSHVVAKAASSVNAGARIANFELQWPERWPTWLARLAVFLNRPAGVTPDIVRRRPATAIERYFEHVETRELYFGAAYICSGAVPERS</sequence>
<dbReference type="GO" id="GO:0032259">
    <property type="term" value="P:methylation"/>
    <property type="evidence" value="ECO:0007669"/>
    <property type="project" value="UniProtKB-KW"/>
</dbReference>
<dbReference type="RefSeq" id="WP_380689287.1">
    <property type="nucleotide sequence ID" value="NZ_JBHRSS010000004.1"/>
</dbReference>
<dbReference type="CDD" id="cd02440">
    <property type="entry name" value="AdoMet_MTases"/>
    <property type="match status" value="1"/>
</dbReference>
<evidence type="ECO:0000259" key="3">
    <source>
        <dbReference type="Pfam" id="PF13649"/>
    </source>
</evidence>
<dbReference type="PANTHER" id="PTHR43861">
    <property type="entry name" value="TRANS-ACONITATE 2-METHYLTRANSFERASE-RELATED"/>
    <property type="match status" value="1"/>
</dbReference>
<comment type="caution">
    <text evidence="4">The sequence shown here is derived from an EMBL/GenBank/DDBJ whole genome shotgun (WGS) entry which is preliminary data.</text>
</comment>
<keyword evidence="1 4" id="KW-0489">Methyltransferase</keyword>
<dbReference type="SUPFAM" id="SSF53335">
    <property type="entry name" value="S-adenosyl-L-methionine-dependent methyltransferases"/>
    <property type="match status" value="1"/>
</dbReference>
<dbReference type="EC" id="2.1.1.-" evidence="4"/>
<evidence type="ECO:0000313" key="5">
    <source>
        <dbReference type="Proteomes" id="UP001595462"/>
    </source>
</evidence>
<dbReference type="Pfam" id="PF13649">
    <property type="entry name" value="Methyltransf_25"/>
    <property type="match status" value="1"/>
</dbReference>
<protein>
    <submittedName>
        <fullName evidence="4">Class I SAM-dependent methyltransferase</fullName>
        <ecNumber evidence="4">2.1.1.-</ecNumber>
    </submittedName>
</protein>
<name>A0ABV7ERQ9_9GAMM</name>
<evidence type="ECO:0000256" key="1">
    <source>
        <dbReference type="ARBA" id="ARBA00022603"/>
    </source>
</evidence>
<gene>
    <name evidence="4" type="ORF">ACFOSU_10445</name>
</gene>
<proteinExistence type="predicted"/>
<keyword evidence="2 4" id="KW-0808">Transferase</keyword>
<dbReference type="PANTHER" id="PTHR43861:SF1">
    <property type="entry name" value="TRANS-ACONITATE 2-METHYLTRANSFERASE"/>
    <property type="match status" value="1"/>
</dbReference>